<reference evidence="4 5" key="1">
    <citation type="submission" date="2023-07" db="EMBL/GenBank/DDBJ databases">
        <title>Sequencing the genomes of 1000 actinobacteria strains.</title>
        <authorList>
            <person name="Klenk H.-P."/>
        </authorList>
    </citation>
    <scope>NUCLEOTIDE SEQUENCE [LARGE SCALE GENOMIC DNA]</scope>
    <source>
        <strain evidence="4 5">DSM 44710</strain>
    </source>
</reference>
<organism evidence="4 5">
    <name type="scientific">Catenuloplanes nepalensis</name>
    <dbReference type="NCBI Taxonomy" id="587533"/>
    <lineage>
        <taxon>Bacteria</taxon>
        <taxon>Bacillati</taxon>
        <taxon>Actinomycetota</taxon>
        <taxon>Actinomycetes</taxon>
        <taxon>Micromonosporales</taxon>
        <taxon>Micromonosporaceae</taxon>
        <taxon>Catenuloplanes</taxon>
    </lineage>
</organism>
<feature type="compositionally biased region" description="Basic and acidic residues" evidence="2">
    <location>
        <begin position="217"/>
        <end position="226"/>
    </location>
</feature>
<comment type="caution">
    <text evidence="4">The sequence shown here is derived from an EMBL/GenBank/DDBJ whole genome shotgun (WGS) entry which is preliminary data.</text>
</comment>
<dbReference type="InterPro" id="IPR013762">
    <property type="entry name" value="Integrase-like_cat_sf"/>
</dbReference>
<dbReference type="Pfam" id="PF00589">
    <property type="entry name" value="Phage_integrase"/>
    <property type="match status" value="1"/>
</dbReference>
<dbReference type="InterPro" id="IPR002104">
    <property type="entry name" value="Integrase_catalytic"/>
</dbReference>
<accession>A0ABT9N4P2</accession>
<dbReference type="InterPro" id="IPR011010">
    <property type="entry name" value="DNA_brk_join_enz"/>
</dbReference>
<keyword evidence="1" id="KW-0233">DNA recombination</keyword>
<feature type="domain" description="Tyr recombinase" evidence="3">
    <location>
        <begin position="122"/>
        <end position="203"/>
    </location>
</feature>
<feature type="region of interest" description="Disordered" evidence="2">
    <location>
        <begin position="217"/>
        <end position="241"/>
    </location>
</feature>
<dbReference type="RefSeq" id="WP_306836734.1">
    <property type="nucleotide sequence ID" value="NZ_JAUSRA010000001.1"/>
</dbReference>
<gene>
    <name evidence="4" type="ORF">J2S43_007180</name>
</gene>
<keyword evidence="5" id="KW-1185">Reference proteome</keyword>
<evidence type="ECO:0000256" key="2">
    <source>
        <dbReference type="SAM" id="MobiDB-lite"/>
    </source>
</evidence>
<dbReference type="EMBL" id="JAUSRA010000001">
    <property type="protein sequence ID" value="MDP9798668.1"/>
    <property type="molecule type" value="Genomic_DNA"/>
</dbReference>
<evidence type="ECO:0000313" key="5">
    <source>
        <dbReference type="Proteomes" id="UP001240984"/>
    </source>
</evidence>
<dbReference type="Proteomes" id="UP001240984">
    <property type="component" value="Unassembled WGS sequence"/>
</dbReference>
<sequence>MEEVPAAGTDEALTGEKGAQRLRELLPHIAVGHQGTLPSVSCLISRRRRERADGHRTHGNTAYRATGCTEHAQSCPQRKNGGIVFTDTKSDAGRRRIALAHQMIALGVQHKRHQDQERRTAGDTWEEHDLVWCQPNGRPIDARADWLDWKEILRLAGVRDARVHDGRHTAATMLLLLGVDERTVMAVMSWSDRRMLRRYQHVIDELRQEASRRISDLIFGRPEKPAKKSKKKAKKQRKEKNVDTLTKGFATDLATEPGLAKIITFPITA</sequence>
<name>A0ABT9N4P2_9ACTN</name>
<proteinExistence type="predicted"/>
<evidence type="ECO:0000259" key="3">
    <source>
        <dbReference type="Pfam" id="PF00589"/>
    </source>
</evidence>
<dbReference type="SUPFAM" id="SSF56349">
    <property type="entry name" value="DNA breaking-rejoining enzymes"/>
    <property type="match status" value="1"/>
</dbReference>
<feature type="compositionally biased region" description="Basic residues" evidence="2">
    <location>
        <begin position="227"/>
        <end position="238"/>
    </location>
</feature>
<evidence type="ECO:0000256" key="1">
    <source>
        <dbReference type="ARBA" id="ARBA00023172"/>
    </source>
</evidence>
<evidence type="ECO:0000313" key="4">
    <source>
        <dbReference type="EMBL" id="MDP9798668.1"/>
    </source>
</evidence>
<protein>
    <recommendedName>
        <fullName evidence="3">Tyr recombinase domain-containing protein</fullName>
    </recommendedName>
</protein>
<dbReference type="Gene3D" id="1.10.443.10">
    <property type="entry name" value="Intergrase catalytic core"/>
    <property type="match status" value="1"/>
</dbReference>